<reference evidence="1 2" key="1">
    <citation type="submission" date="2018-04" db="EMBL/GenBank/DDBJ databases">
        <title>Chryseobacterium oncorhynchi 701B-08T from rainbow trout, and Chryseobacterium viscerum 687B-08T from diseased fish.</title>
        <authorList>
            <person name="Jeong J.-J."/>
            <person name="Lee Y.J."/>
            <person name="Pathiraja D."/>
            <person name="Park B."/>
            <person name="Choi I.-G."/>
            <person name="Kim K.D."/>
        </authorList>
    </citation>
    <scope>NUCLEOTIDE SEQUENCE [LARGE SCALE GENOMIC DNA]</scope>
    <source>
        <strain evidence="1 2">687B-08</strain>
    </source>
</reference>
<gene>
    <name evidence="1" type="ORF">C1634_000685</name>
</gene>
<comment type="caution">
    <text evidence="1">The sequence shown here is derived from an EMBL/GenBank/DDBJ whole genome shotgun (WGS) entry which is preliminary data.</text>
</comment>
<protein>
    <submittedName>
        <fullName evidence="1">Uncharacterized protein</fullName>
    </submittedName>
</protein>
<dbReference type="Proteomes" id="UP000236413">
    <property type="component" value="Unassembled WGS sequence"/>
</dbReference>
<evidence type="ECO:0000313" key="1">
    <source>
        <dbReference type="EMBL" id="PWN65295.1"/>
    </source>
</evidence>
<dbReference type="AlphaFoldDB" id="A0A316WVP8"/>
<organism evidence="1 2">
    <name type="scientific">Chryseobacterium viscerum</name>
    <dbReference type="NCBI Taxonomy" id="1037377"/>
    <lineage>
        <taxon>Bacteria</taxon>
        <taxon>Pseudomonadati</taxon>
        <taxon>Bacteroidota</taxon>
        <taxon>Flavobacteriia</taxon>
        <taxon>Flavobacteriales</taxon>
        <taxon>Weeksellaceae</taxon>
        <taxon>Chryseobacterium group</taxon>
        <taxon>Chryseobacterium</taxon>
    </lineage>
</organism>
<name>A0A316WVP8_9FLAO</name>
<sequence>MHIHCCKIKILYKMKYTFKKDMWGDTILHSIQSEESTINHFGSWNWTPQKIQSLIDGVEQSKNKDSDESFDWQNEDVFFRSNKYGVFFVDLMKQRAGEKSKKQDLDLNHDEFIKFLQDFKKFVEENS</sequence>
<dbReference type="EMBL" id="PPEG02000001">
    <property type="protein sequence ID" value="PWN65295.1"/>
    <property type="molecule type" value="Genomic_DNA"/>
</dbReference>
<proteinExistence type="predicted"/>
<accession>A0A316WVP8</accession>
<evidence type="ECO:0000313" key="2">
    <source>
        <dbReference type="Proteomes" id="UP000236413"/>
    </source>
</evidence>